<proteinExistence type="predicted"/>
<evidence type="ECO:0000313" key="2">
    <source>
        <dbReference type="Proteomes" id="UP000202181"/>
    </source>
</evidence>
<dbReference type="Proteomes" id="UP000202181">
    <property type="component" value="Segment"/>
</dbReference>
<name>A0A1B2IA68_9CAUD</name>
<accession>A0A1B2IA68</accession>
<keyword evidence="2" id="KW-1185">Reference proteome</keyword>
<organism evidence="1 2">
    <name type="scientific">Erwinia phage vB_EamM_Asesino</name>
    <dbReference type="NCBI Taxonomy" id="1883370"/>
    <lineage>
        <taxon>Viruses</taxon>
        <taxon>Duplodnaviria</taxon>
        <taxon>Heunggongvirae</taxon>
        <taxon>Uroviricota</taxon>
        <taxon>Caudoviricetes</taxon>
        <taxon>Chimalliviridae</taxon>
        <taxon>Erskinevirus</taxon>
        <taxon>Erskinevirus asesino</taxon>
    </lineage>
</organism>
<dbReference type="EMBL" id="KX397364">
    <property type="protein sequence ID" value="ANZ48167.1"/>
    <property type="molecule type" value="Genomic_DNA"/>
</dbReference>
<sequence>MTTQAMAVISFDRCASIGALRATEPAQPGQRIDLKEYSQGTGYGGGYFVHDENDKTTPDDGGYCVVTPQGARWKRALNSLHEINICHFGAVGGGKVDTSDAFDRMMRWSQKNIPALGVQYPAGTFKLNKYVNTAYLDKFRVAGAPVNADFGYFDATTIVTDDAEGVIFTINARRTAIAHINFDGSVDPDAPKDKKVAGRKGFLVNTCAGGQYFRVSNWTSSFVGGVGFDILDALDTKFDQFYISKHTNTFIRGRWSGQSWGTWDHQTAIELSNFNLQQCTGPHVLDLPRATQSQITNGWIEHTENPGDLSDGHWLIDNFSIEDSGKMLIQNARLTRHHINLQGTSGFDKGTGVSNWPGLSGYEKGDLQLEWHGIEVAGSIAAKYFSPIGRLDNNRGSSQWFYLGFVRTTGVGENVKITLQGTRGYNAVNASENRLGGGGSAHGAGIISIKTVSSNYVDVQWDGEGACPVKNVKFTKPFKNNCHLFVELFDWTRYVSPKVETTSKSRFEAGIPFEFKFEGTTITLDEMQAMADAQTTAAGSTVTLNDAVTGMYLGAKNGIGWNGNGELLLRFALQDGYLPVKITDPVTERVTQGYIKVESSIPAK</sequence>
<gene>
    <name evidence="1" type="ORF">ASESINO_154</name>
</gene>
<reference evidence="1" key="1">
    <citation type="submission" date="2016-06" db="EMBL/GenBank/DDBJ databases">
        <authorList>
            <person name="Berg J.A."/>
            <person name="Hyde J.R."/>
            <person name="Breakwell D.P."/>
            <person name="Hope S."/>
            <person name="Grose J.H."/>
        </authorList>
    </citation>
    <scope>NUCLEOTIDE SEQUENCE [LARGE SCALE GENOMIC DNA]</scope>
</reference>
<evidence type="ECO:0000313" key="1">
    <source>
        <dbReference type="EMBL" id="ANZ48167.1"/>
    </source>
</evidence>
<dbReference type="GeneID" id="29057104"/>
<dbReference type="OrthoDB" id="3014at10239"/>
<dbReference type="KEGG" id="vg:29057104"/>
<protein>
    <submittedName>
        <fullName evidence="1">EPS depolymerase</fullName>
    </submittedName>
</protein>
<dbReference type="RefSeq" id="YP_009290772.1">
    <property type="nucleotide sequence ID" value="NC_031107.2"/>
</dbReference>